<gene>
    <name evidence="1" type="ORF">B1P95_21005</name>
</gene>
<sequence>MPESQSKQIEKGFGQTMTAEEVMDEIEKDAVFYFHSDGGVTISGGEALVQADFAKEILQKSKYIGINTVLETSFCGAYNEIQKVAPYV</sequence>
<name>A0A1S8IXV4_ENTFC</name>
<dbReference type="InterPro" id="IPR013785">
    <property type="entry name" value="Aldolase_TIM"/>
</dbReference>
<evidence type="ECO:0000313" key="1">
    <source>
        <dbReference type="EMBL" id="OOL59991.1"/>
    </source>
</evidence>
<accession>A0A1S8IXV4</accession>
<proteinExistence type="predicted"/>
<evidence type="ECO:0000313" key="2">
    <source>
        <dbReference type="Proteomes" id="UP000191171"/>
    </source>
</evidence>
<organism evidence="1 2">
    <name type="scientific">Enterococcus faecium</name>
    <name type="common">Streptococcus faecium</name>
    <dbReference type="NCBI Taxonomy" id="1352"/>
    <lineage>
        <taxon>Bacteria</taxon>
        <taxon>Bacillati</taxon>
        <taxon>Bacillota</taxon>
        <taxon>Bacilli</taxon>
        <taxon>Lactobacillales</taxon>
        <taxon>Enterococcaceae</taxon>
        <taxon>Enterococcus</taxon>
    </lineage>
</organism>
<dbReference type="Gene3D" id="3.20.20.70">
    <property type="entry name" value="Aldolase class I"/>
    <property type="match status" value="1"/>
</dbReference>
<feature type="non-terminal residue" evidence="1">
    <location>
        <position position="88"/>
    </location>
</feature>
<dbReference type="AlphaFoldDB" id="A0A1S8IXV4"/>
<dbReference type="Proteomes" id="UP000191171">
    <property type="component" value="Unassembled WGS sequence"/>
</dbReference>
<protein>
    <submittedName>
        <fullName evidence="1">Uncharacterized protein</fullName>
    </submittedName>
</protein>
<comment type="caution">
    <text evidence="1">The sequence shown here is derived from an EMBL/GenBank/DDBJ whole genome shotgun (WGS) entry which is preliminary data.</text>
</comment>
<dbReference type="EMBL" id="MVGJ01001041">
    <property type="protein sequence ID" value="OOL59991.1"/>
    <property type="molecule type" value="Genomic_DNA"/>
</dbReference>
<reference evidence="1 2" key="1">
    <citation type="submission" date="2017-02" db="EMBL/GenBank/DDBJ databases">
        <title>Clonality and virulence of isolates of VRE in Hematopoietic Stem Cell Transplanted (HSCT) patients.</title>
        <authorList>
            <person name="Marchi A.P."/>
            <person name="Martins R.C."/>
            <person name="Marie S.K."/>
            <person name="Levin A.S."/>
            <person name="Costa S.F."/>
        </authorList>
    </citation>
    <scope>NUCLEOTIDE SEQUENCE [LARGE SCALE GENOMIC DNA]</scope>
    <source>
        <strain evidence="1 2">LIM1759</strain>
    </source>
</reference>